<accession>A0A1H3ECN2</accession>
<protein>
    <submittedName>
        <fullName evidence="1">Uncharacterized protein</fullName>
    </submittedName>
</protein>
<organism evidence="1 2">
    <name type="scientific">Hymenobacter psychrophilus</name>
    <dbReference type="NCBI Taxonomy" id="651662"/>
    <lineage>
        <taxon>Bacteria</taxon>
        <taxon>Pseudomonadati</taxon>
        <taxon>Bacteroidota</taxon>
        <taxon>Cytophagia</taxon>
        <taxon>Cytophagales</taxon>
        <taxon>Hymenobacteraceae</taxon>
        <taxon>Hymenobacter</taxon>
    </lineage>
</organism>
<evidence type="ECO:0000313" key="2">
    <source>
        <dbReference type="Proteomes" id="UP000199249"/>
    </source>
</evidence>
<dbReference type="EMBL" id="FNOV01000003">
    <property type="protein sequence ID" value="SDX76008.1"/>
    <property type="molecule type" value="Genomic_DNA"/>
</dbReference>
<evidence type="ECO:0000313" key="1">
    <source>
        <dbReference type="EMBL" id="SDX76008.1"/>
    </source>
</evidence>
<gene>
    <name evidence="1" type="ORF">SAMN04488069_10359</name>
</gene>
<dbReference type="Proteomes" id="UP000199249">
    <property type="component" value="Unassembled WGS sequence"/>
</dbReference>
<sequence length="103" mass="11247">MKFTRPPIKFIRRPMKIIRRRANGWRPGLYAKRGRMTRIRPRGGSNQGPAGRLGPGLIGFAGRALLEAGFEHATGILGPRDALAGGLLHRVVEGQRRDVGLAA</sequence>
<keyword evidence="2" id="KW-1185">Reference proteome</keyword>
<name>A0A1H3ECN2_9BACT</name>
<reference evidence="2" key="1">
    <citation type="submission" date="2016-10" db="EMBL/GenBank/DDBJ databases">
        <authorList>
            <person name="Varghese N."/>
            <person name="Submissions S."/>
        </authorList>
    </citation>
    <scope>NUCLEOTIDE SEQUENCE [LARGE SCALE GENOMIC DNA]</scope>
    <source>
        <strain evidence="2">CGMCC 1.8975</strain>
    </source>
</reference>
<proteinExistence type="predicted"/>
<dbReference type="AlphaFoldDB" id="A0A1H3ECN2"/>